<feature type="non-terminal residue" evidence="3">
    <location>
        <position position="176"/>
    </location>
</feature>
<evidence type="ECO:0000313" key="4">
    <source>
        <dbReference type="Proteomes" id="UP000585422"/>
    </source>
</evidence>
<dbReference type="PANTHER" id="PTHR46766">
    <property type="entry name" value="GLUTAMINE-RICH PROTEIN 2"/>
    <property type="match status" value="1"/>
</dbReference>
<comment type="caution">
    <text evidence="3">The sequence shown here is derived from an EMBL/GenBank/DDBJ whole genome shotgun (WGS) entry which is preliminary data.</text>
</comment>
<feature type="region of interest" description="Disordered" evidence="2">
    <location>
        <begin position="54"/>
        <end position="76"/>
    </location>
</feature>
<dbReference type="EMBL" id="VZSQ01000008">
    <property type="protein sequence ID" value="NWZ46724.1"/>
    <property type="molecule type" value="Genomic_DNA"/>
</dbReference>
<accession>A0A7K7MTV5</accession>
<evidence type="ECO:0000313" key="3">
    <source>
        <dbReference type="EMBL" id="NWZ46724.1"/>
    </source>
</evidence>
<feature type="non-terminal residue" evidence="3">
    <location>
        <position position="1"/>
    </location>
</feature>
<dbReference type="AlphaFoldDB" id="A0A7K7MTV5"/>
<organism evidence="3 4">
    <name type="scientific">Haliaeetus albicilla</name>
    <name type="common">White-tailed sea-eagle</name>
    <name type="synonym">Falco albicilla</name>
    <dbReference type="NCBI Taxonomy" id="8969"/>
    <lineage>
        <taxon>Eukaryota</taxon>
        <taxon>Metazoa</taxon>
        <taxon>Chordata</taxon>
        <taxon>Craniata</taxon>
        <taxon>Vertebrata</taxon>
        <taxon>Euteleostomi</taxon>
        <taxon>Archelosauria</taxon>
        <taxon>Archosauria</taxon>
        <taxon>Dinosauria</taxon>
        <taxon>Saurischia</taxon>
        <taxon>Theropoda</taxon>
        <taxon>Coelurosauria</taxon>
        <taxon>Aves</taxon>
        <taxon>Neognathae</taxon>
        <taxon>Neoaves</taxon>
        <taxon>Telluraves</taxon>
        <taxon>Accipitrimorphae</taxon>
        <taxon>Accipitriformes</taxon>
        <taxon>Accipitridae</taxon>
        <taxon>Accipitrinae</taxon>
        <taxon>Haliaeetus</taxon>
    </lineage>
</organism>
<feature type="compositionally biased region" description="Polar residues" evidence="2">
    <location>
        <begin position="54"/>
        <end position="71"/>
    </location>
</feature>
<reference evidence="3 4" key="1">
    <citation type="submission" date="2019-09" db="EMBL/GenBank/DDBJ databases">
        <title>Bird 10,000 Genomes (B10K) Project - Family phase.</title>
        <authorList>
            <person name="Zhang G."/>
        </authorList>
    </citation>
    <scope>NUCLEOTIDE SEQUENCE [LARGE SCALE GENOMIC DNA]</scope>
    <source>
        <strain evidence="3">OUT-0040</strain>
        <tissue evidence="3">Blood</tissue>
    </source>
</reference>
<proteinExistence type="predicted"/>
<evidence type="ECO:0000256" key="2">
    <source>
        <dbReference type="SAM" id="MobiDB-lite"/>
    </source>
</evidence>
<keyword evidence="4" id="KW-1185">Reference proteome</keyword>
<evidence type="ECO:0000256" key="1">
    <source>
        <dbReference type="SAM" id="Coils"/>
    </source>
</evidence>
<keyword evidence="1" id="KW-0175">Coiled coil</keyword>
<feature type="coiled-coil region" evidence="1">
    <location>
        <begin position="16"/>
        <end position="43"/>
    </location>
</feature>
<sequence length="176" mass="19373">HPLSGPVEAKPACASVSLTRSTLQEIKQELKELGEQQEMTKATLEQLVTKTADQLQEQVRSGGSAPTTHQLSSEREQAEAQAACPVCSTDISVQVGQLLQRYEKLQELVDSFMSRQAPAPTLPSTTLLSSSLKQDEELLKRIQATVMQVQGDYEKLSSVTGNLLDDRHQKQKDIEV</sequence>
<name>A0A7K7MTV5_HALAL</name>
<dbReference type="OrthoDB" id="5981048at2759"/>
<protein>
    <submittedName>
        <fullName evidence="3">QRIC2 protein</fullName>
    </submittedName>
</protein>
<dbReference type="Proteomes" id="UP000585422">
    <property type="component" value="Unassembled WGS sequence"/>
</dbReference>
<dbReference type="PANTHER" id="PTHR46766:SF1">
    <property type="entry name" value="GLUTAMINE-RICH PROTEIN 2"/>
    <property type="match status" value="1"/>
</dbReference>
<gene>
    <name evidence="3" type="primary">Qrich2</name>
    <name evidence="3" type="ORF">HALALB_R00163</name>
</gene>